<evidence type="ECO:0000313" key="2">
    <source>
        <dbReference type="EMBL" id="ROS01954.1"/>
    </source>
</evidence>
<accession>A0A3N2DQ44</accession>
<evidence type="ECO:0000256" key="1">
    <source>
        <dbReference type="SAM" id="SignalP"/>
    </source>
</evidence>
<comment type="caution">
    <text evidence="2">The sequence shown here is derived from an EMBL/GenBank/DDBJ whole genome shotgun (WGS) entry which is preliminary data.</text>
</comment>
<keyword evidence="3" id="KW-1185">Reference proteome</keyword>
<dbReference type="InterPro" id="IPR007446">
    <property type="entry name" value="PilP"/>
</dbReference>
<sequence length="174" mass="19233">MTRRLLTVASALLVISGCANDDFSDLQSYMTEVKNKPLGAIEAIPVYPPYKTYTYSSAARRSPFVKPVSVQDIARLSLPRQNVAPDFNRQKEPLESFSIDDLKMVGTMTYKDVLWALVDDGSGGVTHIKAGGYMGRNHGRVVDITVNQIAVMEIVANGNNGWAERPRTINLKEE</sequence>
<gene>
    <name evidence="2" type="ORF">EDC56_2403</name>
</gene>
<protein>
    <submittedName>
        <fullName evidence="2">Type IV pilus assembly protein PilP</fullName>
    </submittedName>
</protein>
<keyword evidence="1" id="KW-0732">Signal</keyword>
<feature type="signal peptide" evidence="1">
    <location>
        <begin position="1"/>
        <end position="21"/>
    </location>
</feature>
<name>A0A3N2DQ44_9GAMM</name>
<dbReference type="PROSITE" id="PS51257">
    <property type="entry name" value="PROKAR_LIPOPROTEIN"/>
    <property type="match status" value="1"/>
</dbReference>
<dbReference type="RefSeq" id="WP_123712700.1">
    <property type="nucleotide sequence ID" value="NZ_RKHR01000004.1"/>
</dbReference>
<dbReference type="EMBL" id="RKHR01000004">
    <property type="protein sequence ID" value="ROS01954.1"/>
    <property type="molecule type" value="Genomic_DNA"/>
</dbReference>
<dbReference type="OrthoDB" id="5296580at2"/>
<dbReference type="Gene3D" id="2.30.30.830">
    <property type="match status" value="1"/>
</dbReference>
<dbReference type="AlphaFoldDB" id="A0A3N2DQ44"/>
<feature type="chain" id="PRO_5018064141" evidence="1">
    <location>
        <begin position="22"/>
        <end position="174"/>
    </location>
</feature>
<reference evidence="2 3" key="1">
    <citation type="submission" date="2018-11" db="EMBL/GenBank/DDBJ databases">
        <title>Genomic Encyclopedia of Type Strains, Phase IV (KMG-IV): sequencing the most valuable type-strain genomes for metagenomic binning, comparative biology and taxonomic classification.</title>
        <authorList>
            <person name="Goeker M."/>
        </authorList>
    </citation>
    <scope>NUCLEOTIDE SEQUENCE [LARGE SCALE GENOMIC DNA]</scope>
    <source>
        <strain evidence="2 3">DSM 100316</strain>
    </source>
</reference>
<organism evidence="2 3">
    <name type="scientific">Sinobacterium caligoides</name>
    <dbReference type="NCBI Taxonomy" id="933926"/>
    <lineage>
        <taxon>Bacteria</taxon>
        <taxon>Pseudomonadati</taxon>
        <taxon>Pseudomonadota</taxon>
        <taxon>Gammaproteobacteria</taxon>
        <taxon>Cellvibrionales</taxon>
        <taxon>Spongiibacteraceae</taxon>
        <taxon>Sinobacterium</taxon>
    </lineage>
</organism>
<proteinExistence type="predicted"/>
<evidence type="ECO:0000313" key="3">
    <source>
        <dbReference type="Proteomes" id="UP000275394"/>
    </source>
</evidence>
<dbReference type="Pfam" id="PF04351">
    <property type="entry name" value="PilP"/>
    <property type="match status" value="1"/>
</dbReference>
<dbReference type="Proteomes" id="UP000275394">
    <property type="component" value="Unassembled WGS sequence"/>
</dbReference>
<dbReference type="PIRSF" id="PIRSF016481">
    <property type="entry name" value="Pilus_assembly_PilP"/>
    <property type="match status" value="1"/>
</dbReference>